<proteinExistence type="predicted"/>
<evidence type="ECO:0000256" key="1">
    <source>
        <dbReference type="SAM" id="MobiDB-lite"/>
    </source>
</evidence>
<dbReference type="InterPro" id="IPR036249">
    <property type="entry name" value="Thioredoxin-like_sf"/>
</dbReference>
<feature type="region of interest" description="Disordered" evidence="1">
    <location>
        <begin position="100"/>
        <end position="129"/>
    </location>
</feature>
<dbReference type="PANTHER" id="PTHR45184">
    <property type="entry name" value="DNAJ PROTEIN ERDJ3A"/>
    <property type="match status" value="1"/>
</dbReference>
<name>A0A397B7U2_APHAT</name>
<organism evidence="4 5">
    <name type="scientific">Aphanomyces astaci</name>
    <name type="common">Crayfish plague agent</name>
    <dbReference type="NCBI Taxonomy" id="112090"/>
    <lineage>
        <taxon>Eukaryota</taxon>
        <taxon>Sar</taxon>
        <taxon>Stramenopiles</taxon>
        <taxon>Oomycota</taxon>
        <taxon>Saprolegniomycetes</taxon>
        <taxon>Saprolegniales</taxon>
        <taxon>Verrucalvaceae</taxon>
        <taxon>Aphanomyces</taxon>
    </lineage>
</organism>
<dbReference type="AlphaFoldDB" id="A0A397B7U2"/>
<feature type="chain" id="PRO_5017391325" description="J domain-containing protein" evidence="2">
    <location>
        <begin position="28"/>
        <end position="440"/>
    </location>
</feature>
<dbReference type="SMART" id="SM00271">
    <property type="entry name" value="DnaJ"/>
    <property type="match status" value="1"/>
</dbReference>
<comment type="caution">
    <text evidence="4">The sequence shown here is derived from an EMBL/GenBank/DDBJ whole genome shotgun (WGS) entry which is preliminary data.</text>
</comment>
<dbReference type="InterPro" id="IPR013766">
    <property type="entry name" value="Thioredoxin_domain"/>
</dbReference>
<feature type="compositionally biased region" description="Gly residues" evidence="1">
    <location>
        <begin position="103"/>
        <end position="115"/>
    </location>
</feature>
<dbReference type="Pfam" id="PF00085">
    <property type="entry name" value="Thioredoxin"/>
    <property type="match status" value="1"/>
</dbReference>
<dbReference type="Proteomes" id="UP000266239">
    <property type="component" value="Unassembled WGS sequence"/>
</dbReference>
<feature type="region of interest" description="Disordered" evidence="1">
    <location>
        <begin position="139"/>
        <end position="158"/>
    </location>
</feature>
<evidence type="ECO:0000256" key="2">
    <source>
        <dbReference type="SAM" id="SignalP"/>
    </source>
</evidence>
<dbReference type="EMBL" id="QUTA01005866">
    <property type="protein sequence ID" value="RHY13713.1"/>
    <property type="molecule type" value="Genomic_DNA"/>
</dbReference>
<dbReference type="PANTHER" id="PTHR45184:SF1">
    <property type="entry name" value="DNAJ PROTEIN ERDJ3A"/>
    <property type="match status" value="1"/>
</dbReference>
<feature type="domain" description="J" evidence="3">
    <location>
        <begin position="34"/>
        <end position="101"/>
    </location>
</feature>
<accession>A0A397B7U2</accession>
<dbReference type="CDD" id="cd02961">
    <property type="entry name" value="PDI_a_family"/>
    <property type="match status" value="1"/>
</dbReference>
<dbReference type="PROSITE" id="PS50076">
    <property type="entry name" value="DNAJ_2"/>
    <property type="match status" value="1"/>
</dbReference>
<dbReference type="SUPFAM" id="SSF52833">
    <property type="entry name" value="Thioredoxin-like"/>
    <property type="match status" value="1"/>
</dbReference>
<dbReference type="CDD" id="cd06257">
    <property type="entry name" value="DnaJ"/>
    <property type="match status" value="1"/>
</dbReference>
<dbReference type="Pfam" id="PF00226">
    <property type="entry name" value="DnaJ"/>
    <property type="match status" value="1"/>
</dbReference>
<feature type="signal peptide" evidence="2">
    <location>
        <begin position="1"/>
        <end position="27"/>
    </location>
</feature>
<dbReference type="InterPro" id="IPR001623">
    <property type="entry name" value="DnaJ_domain"/>
</dbReference>
<evidence type="ECO:0000259" key="3">
    <source>
        <dbReference type="PROSITE" id="PS50076"/>
    </source>
</evidence>
<dbReference type="SUPFAM" id="SSF46565">
    <property type="entry name" value="Chaperone J-domain"/>
    <property type="match status" value="1"/>
</dbReference>
<dbReference type="VEuPathDB" id="FungiDB:H257_01713"/>
<dbReference type="Gene3D" id="1.10.287.110">
    <property type="entry name" value="DnaJ domain"/>
    <property type="match status" value="1"/>
</dbReference>
<dbReference type="InterPro" id="IPR052842">
    <property type="entry name" value="ER_Co-chaperone"/>
</dbReference>
<keyword evidence="2" id="KW-0732">Signal</keyword>
<gene>
    <name evidence="4" type="ORF">DYB25_003613</name>
</gene>
<protein>
    <recommendedName>
        <fullName evidence="3">J domain-containing protein</fullName>
    </recommendedName>
</protein>
<evidence type="ECO:0000313" key="4">
    <source>
        <dbReference type="EMBL" id="RHY13713.1"/>
    </source>
</evidence>
<dbReference type="Gene3D" id="3.40.30.10">
    <property type="entry name" value="Glutaredoxin"/>
    <property type="match status" value="1"/>
</dbReference>
<reference evidence="4 5" key="1">
    <citation type="submission" date="2018-08" db="EMBL/GenBank/DDBJ databases">
        <title>Aphanomyces genome sequencing and annotation.</title>
        <authorList>
            <person name="Minardi D."/>
            <person name="Oidtmann B."/>
            <person name="Van Der Giezen M."/>
            <person name="Studholme D.J."/>
        </authorList>
    </citation>
    <scope>NUCLEOTIDE SEQUENCE [LARGE SCALE GENOMIC DNA]</scope>
    <source>
        <strain evidence="4 5">Yx</strain>
    </source>
</reference>
<sequence length="440" mass="49056">MPRRSRTWGRLAVLVLVFLLFAEGIDAAPKKSTDYYKILGVPKNFNDRQLKKAYRTLALKYHPDKVEESEREKAQEKFLEISQAYEVLSDPKKKEEYDLYGADGQGGGGNGGQPGGHRHHHHGGGPGFDPFEMFNQFFGQAGRGGNGQRRGGHQEFQFSGMDGFGQQQQHHRHPPVQPLYPKGASTVVNLSPKKFPATANAKNEWLVEFYSPNDKKTVKFKDKLLNIAKDLRGRVKVGAVDCDKHRSLCDQYGVETLPSFVHVWQTNVSPLYEGPLDEFSVYNFAFEKYAARYRARRDAGDVDELHGGNQAKLCNLGKDADVTTSSPLCAVFVLPKKKDQWMQHVRDVAKAFRTDHRVNVVWVDEASQAKALKPLQPYLTKGQPSLVLLRRKAGGKLRAAGAHPSLPSFDANDLTATIERALGGDLTLANVENANAVDFK</sequence>
<dbReference type="InterPro" id="IPR036869">
    <property type="entry name" value="J_dom_sf"/>
</dbReference>
<dbReference type="PRINTS" id="PR00625">
    <property type="entry name" value="JDOMAIN"/>
</dbReference>
<evidence type="ECO:0000313" key="5">
    <source>
        <dbReference type="Proteomes" id="UP000266239"/>
    </source>
</evidence>